<organism evidence="2 3">
    <name type="scientific">Novosphingobium anseongense</name>
    <dbReference type="NCBI Taxonomy" id="3133436"/>
    <lineage>
        <taxon>Bacteria</taxon>
        <taxon>Pseudomonadati</taxon>
        <taxon>Pseudomonadota</taxon>
        <taxon>Alphaproteobacteria</taxon>
        <taxon>Sphingomonadales</taxon>
        <taxon>Sphingomonadaceae</taxon>
        <taxon>Novosphingobium</taxon>
    </lineage>
</organism>
<proteinExistence type="predicted"/>
<dbReference type="InterPro" id="IPR032710">
    <property type="entry name" value="NTF2-like_dom_sf"/>
</dbReference>
<reference evidence="2 3" key="1">
    <citation type="submission" date="2024-03" db="EMBL/GenBank/DDBJ databases">
        <authorList>
            <person name="Jo J.-H."/>
        </authorList>
    </citation>
    <scope>NUCLEOTIDE SEQUENCE [LARGE SCALE GENOMIC DNA]</scope>
    <source>
        <strain evidence="2 3">PS1R-30</strain>
    </source>
</reference>
<dbReference type="Gene3D" id="3.10.450.50">
    <property type="match status" value="1"/>
</dbReference>
<evidence type="ECO:0000313" key="2">
    <source>
        <dbReference type="EMBL" id="MEJ5977921.1"/>
    </source>
</evidence>
<evidence type="ECO:0000259" key="1">
    <source>
        <dbReference type="Pfam" id="PF12680"/>
    </source>
</evidence>
<comment type="caution">
    <text evidence="2">The sequence shown here is derived from an EMBL/GenBank/DDBJ whole genome shotgun (WGS) entry which is preliminary data.</text>
</comment>
<dbReference type="Proteomes" id="UP001361239">
    <property type="component" value="Unassembled WGS sequence"/>
</dbReference>
<dbReference type="SUPFAM" id="SSF54427">
    <property type="entry name" value="NTF2-like"/>
    <property type="match status" value="1"/>
</dbReference>
<feature type="domain" description="SnoaL-like" evidence="1">
    <location>
        <begin position="11"/>
        <end position="113"/>
    </location>
</feature>
<sequence length="130" mass="14350">MTGRAEIVTAIEAYCRAQSEQDAEAWAALYAEDVVYEDPVGIREVRGKDQVVGPIWNDIVRNAVRIWLTDTVIVCGSEALAILACEMGPPDRRRGLSPIVDQFRFDAEGRIVSVRGFYNLPEPVSAQTPA</sequence>
<dbReference type="EMBL" id="JBBHJZ010000003">
    <property type="protein sequence ID" value="MEJ5977921.1"/>
    <property type="molecule type" value="Genomic_DNA"/>
</dbReference>
<gene>
    <name evidence="2" type="ORF">WG901_14825</name>
</gene>
<dbReference type="InterPro" id="IPR037401">
    <property type="entry name" value="SnoaL-like"/>
</dbReference>
<dbReference type="Pfam" id="PF12680">
    <property type="entry name" value="SnoaL_2"/>
    <property type="match status" value="1"/>
</dbReference>
<dbReference type="RefSeq" id="WP_339587868.1">
    <property type="nucleotide sequence ID" value="NZ_JBBHJZ010000003.1"/>
</dbReference>
<accession>A0ABU8RXV2</accession>
<evidence type="ECO:0000313" key="3">
    <source>
        <dbReference type="Proteomes" id="UP001361239"/>
    </source>
</evidence>
<name>A0ABU8RXV2_9SPHN</name>
<protein>
    <submittedName>
        <fullName evidence="2">Nuclear transport factor 2 family protein</fullName>
    </submittedName>
</protein>
<keyword evidence="3" id="KW-1185">Reference proteome</keyword>